<dbReference type="KEGG" id="vg:14013880"/>
<protein>
    <submittedName>
        <fullName evidence="1">Portal</fullName>
    </submittedName>
</protein>
<evidence type="ECO:0000313" key="2">
    <source>
        <dbReference type="Proteomes" id="UP000007178"/>
    </source>
</evidence>
<evidence type="ECO:0000313" key="1">
    <source>
        <dbReference type="EMBL" id="AEZ65676.1"/>
    </source>
</evidence>
<dbReference type="OrthoDB" id="1936at10239"/>
<dbReference type="GeneID" id="14013880"/>
<reference evidence="1 2" key="1">
    <citation type="journal article" date="2012" name="Proc. Natl. Acad. Sci. U.S.A.">
        <title>A novel lineage of myoviruses infecting cyanobacteria is widespread in the oceans.</title>
        <authorList>
            <person name="Sabehi G."/>
            <person name="Shaulov L."/>
            <person name="Silver D.H."/>
            <person name="Yanai I."/>
            <person name="Harel A."/>
            <person name="Lindell D."/>
        </authorList>
    </citation>
    <scope>NUCLEOTIDE SEQUENCE [LARGE SCALE GENOMIC DNA]</scope>
</reference>
<sequence>MTSENPQRHIKSGFFDRYFSLGVSQGNLAGYKSDPYSYNGAPYLHSGVILPRRDDILLEEGGGGPRAIEKYMRLFNDSQILAAWEKLIGEIVQRPWEVYPASNSDEDEEVAEFVRQVINRIGTNTRQSYGKESLVASNAGFDTFVRGMCESIILGMSVSEICWMRQGKYIVPSELKIRDPRRFLFKLNEDGTVSPRLITKFSPVEGMGIPLRALVLHRHWAYSNFNDVHGSGLGRQLYPLVEFRRTLLNFWLQYADKHTTPTAVGKFSLGTPEEEVQALFTALQRLGQETAVVLPDEMDIQWLESNGRPELYNQLISYIDQQISFVINGETTVGQETGSVGSFARDQIADSVRMRKAKAFSEELDETINSTLVRWIVELNYPGKNPPRLVRNFEDLKQREDPVRIVQVLSQLGALGYAVDDLDWLRDHLNIPSLIKQEMPEGGMMGGGLMPPAEEEAPMAEDMDFGTDLMKLFDFDEGSLKERISETISSNFKGSIDDVGFQRIVSDATGNEMTISRLDIDEYTSPGEIIYVIDRLFEEIKNVRRQPPESLEPKSLYMNELQRLKASLEQEGFTEEDSASLVNLYNNVFRLNRYVVHREAITLDPESKGYWRWFDPYFQ</sequence>
<dbReference type="EMBL" id="JQ245707">
    <property type="protein sequence ID" value="AEZ65676.1"/>
    <property type="molecule type" value="Genomic_DNA"/>
</dbReference>
<accession>H6WFV1</accession>
<dbReference type="Proteomes" id="UP000007178">
    <property type="component" value="Segment"/>
</dbReference>
<keyword evidence="2" id="KW-1185">Reference proteome</keyword>
<organism evidence="1 2">
    <name type="scientific">Cyanophage S-TIM5</name>
    <dbReference type="NCBI Taxonomy" id="1137745"/>
    <lineage>
        <taxon>Viruses</taxon>
        <taxon>Duplodnaviria</taxon>
        <taxon>Heunggongvirae</taxon>
        <taxon>Uroviricota</taxon>
        <taxon>Caudoviricetes</taxon>
        <taxon>Aurunvirus</taxon>
        <taxon>Aurunvirus STIM5</taxon>
    </lineage>
</organism>
<dbReference type="Pfam" id="PF06074">
    <property type="entry name" value="Portal_Mu"/>
    <property type="match status" value="1"/>
</dbReference>
<dbReference type="RefSeq" id="YP_007006089.1">
    <property type="nucleotide sequence ID" value="NC_019516.2"/>
</dbReference>
<proteinExistence type="predicted"/>
<dbReference type="InterPro" id="IPR009279">
    <property type="entry name" value="Portal_Mu"/>
</dbReference>
<name>H6WFV1_9CAUD</name>